<dbReference type="EMBL" id="JBJUIK010000013">
    <property type="protein sequence ID" value="KAL3505596.1"/>
    <property type="molecule type" value="Genomic_DNA"/>
</dbReference>
<gene>
    <name evidence="1" type="ORF">ACH5RR_030978</name>
</gene>
<evidence type="ECO:0000313" key="2">
    <source>
        <dbReference type="Proteomes" id="UP001630127"/>
    </source>
</evidence>
<name>A0ABD2YDV4_9GENT</name>
<evidence type="ECO:0000313" key="1">
    <source>
        <dbReference type="EMBL" id="KAL3505596.1"/>
    </source>
</evidence>
<sequence>MGRRVKIARQKTRLKIPEGVFSPMNLYGSTKTRALLDNLAKTAKREKIKQILYNGSATWSSPLDLMVASSF</sequence>
<dbReference type="Proteomes" id="UP001630127">
    <property type="component" value="Unassembled WGS sequence"/>
</dbReference>
<proteinExistence type="predicted"/>
<accession>A0ABD2YDV4</accession>
<dbReference type="AlphaFoldDB" id="A0ABD2YDV4"/>
<protein>
    <submittedName>
        <fullName evidence="1">Uncharacterized protein</fullName>
    </submittedName>
</protein>
<keyword evidence="2" id="KW-1185">Reference proteome</keyword>
<reference evidence="1 2" key="1">
    <citation type="submission" date="2024-11" db="EMBL/GenBank/DDBJ databases">
        <title>A near-complete genome assembly of Cinchona calisaya.</title>
        <authorList>
            <person name="Lian D.C."/>
            <person name="Zhao X.W."/>
            <person name="Wei L."/>
        </authorList>
    </citation>
    <scope>NUCLEOTIDE SEQUENCE [LARGE SCALE GENOMIC DNA]</scope>
    <source>
        <tissue evidence="1">Nenye</tissue>
    </source>
</reference>
<organism evidence="1 2">
    <name type="scientific">Cinchona calisaya</name>
    <dbReference type="NCBI Taxonomy" id="153742"/>
    <lineage>
        <taxon>Eukaryota</taxon>
        <taxon>Viridiplantae</taxon>
        <taxon>Streptophyta</taxon>
        <taxon>Embryophyta</taxon>
        <taxon>Tracheophyta</taxon>
        <taxon>Spermatophyta</taxon>
        <taxon>Magnoliopsida</taxon>
        <taxon>eudicotyledons</taxon>
        <taxon>Gunneridae</taxon>
        <taxon>Pentapetalae</taxon>
        <taxon>asterids</taxon>
        <taxon>lamiids</taxon>
        <taxon>Gentianales</taxon>
        <taxon>Rubiaceae</taxon>
        <taxon>Cinchonoideae</taxon>
        <taxon>Cinchoneae</taxon>
        <taxon>Cinchona</taxon>
    </lineage>
</organism>
<comment type="caution">
    <text evidence="1">The sequence shown here is derived from an EMBL/GenBank/DDBJ whole genome shotgun (WGS) entry which is preliminary data.</text>
</comment>